<evidence type="ECO:0000256" key="2">
    <source>
        <dbReference type="SAM" id="Phobius"/>
    </source>
</evidence>
<keyword evidence="2" id="KW-1133">Transmembrane helix</keyword>
<protein>
    <recommendedName>
        <fullName evidence="5">Transmembrane protein</fullName>
    </recommendedName>
</protein>
<evidence type="ECO:0000313" key="4">
    <source>
        <dbReference type="Proteomes" id="UP001321760"/>
    </source>
</evidence>
<feature type="region of interest" description="Disordered" evidence="1">
    <location>
        <begin position="543"/>
        <end position="568"/>
    </location>
</feature>
<keyword evidence="2" id="KW-0472">Membrane</keyword>
<accession>A0AAV9G5I3</accession>
<feature type="transmembrane region" description="Helical" evidence="2">
    <location>
        <begin position="73"/>
        <end position="95"/>
    </location>
</feature>
<evidence type="ECO:0000313" key="3">
    <source>
        <dbReference type="EMBL" id="KAK4442756.1"/>
    </source>
</evidence>
<dbReference type="Proteomes" id="UP001321760">
    <property type="component" value="Unassembled WGS sequence"/>
</dbReference>
<gene>
    <name evidence="3" type="ORF">QBC34DRAFT_224391</name>
</gene>
<comment type="caution">
    <text evidence="3">The sequence shown here is derived from an EMBL/GenBank/DDBJ whole genome shotgun (WGS) entry which is preliminary data.</text>
</comment>
<dbReference type="AlphaFoldDB" id="A0AAV9G5I3"/>
<feature type="transmembrane region" description="Helical" evidence="2">
    <location>
        <begin position="16"/>
        <end position="35"/>
    </location>
</feature>
<feature type="transmembrane region" description="Helical" evidence="2">
    <location>
        <begin position="279"/>
        <end position="299"/>
    </location>
</feature>
<reference evidence="3" key="1">
    <citation type="journal article" date="2023" name="Mol. Phylogenet. Evol.">
        <title>Genome-scale phylogeny and comparative genomics of the fungal order Sordariales.</title>
        <authorList>
            <person name="Hensen N."/>
            <person name="Bonometti L."/>
            <person name="Westerberg I."/>
            <person name="Brannstrom I.O."/>
            <person name="Guillou S."/>
            <person name="Cros-Aarteil S."/>
            <person name="Calhoun S."/>
            <person name="Haridas S."/>
            <person name="Kuo A."/>
            <person name="Mondo S."/>
            <person name="Pangilinan J."/>
            <person name="Riley R."/>
            <person name="LaButti K."/>
            <person name="Andreopoulos B."/>
            <person name="Lipzen A."/>
            <person name="Chen C."/>
            <person name="Yan M."/>
            <person name="Daum C."/>
            <person name="Ng V."/>
            <person name="Clum A."/>
            <person name="Steindorff A."/>
            <person name="Ohm R.A."/>
            <person name="Martin F."/>
            <person name="Silar P."/>
            <person name="Natvig D.O."/>
            <person name="Lalanne C."/>
            <person name="Gautier V."/>
            <person name="Ament-Velasquez S.L."/>
            <person name="Kruys A."/>
            <person name="Hutchinson M.I."/>
            <person name="Powell A.J."/>
            <person name="Barry K."/>
            <person name="Miller A.N."/>
            <person name="Grigoriev I.V."/>
            <person name="Debuchy R."/>
            <person name="Gladieux P."/>
            <person name="Hiltunen Thoren M."/>
            <person name="Johannesson H."/>
        </authorList>
    </citation>
    <scope>NUCLEOTIDE SEQUENCE</scope>
    <source>
        <strain evidence="3">PSN243</strain>
    </source>
</reference>
<keyword evidence="2" id="KW-0812">Transmembrane</keyword>
<feature type="region of interest" description="Disordered" evidence="1">
    <location>
        <begin position="135"/>
        <end position="154"/>
    </location>
</feature>
<keyword evidence="4" id="KW-1185">Reference proteome</keyword>
<proteinExistence type="predicted"/>
<feature type="transmembrane region" description="Helical" evidence="2">
    <location>
        <begin position="42"/>
        <end position="61"/>
    </location>
</feature>
<dbReference type="EMBL" id="MU866008">
    <property type="protein sequence ID" value="KAK4442756.1"/>
    <property type="molecule type" value="Genomic_DNA"/>
</dbReference>
<sequence length="586" mass="64362">MSTCEPIQGNPDLYGIGIRIGVYLQWASAWVTFLIDAKSAQSILDTNSAFVFAVTIATIIASRRDTGHIELYIMLQILLGFFVTTLSSFGVRIWLMTPSRAEKLIKKAHEELSNYGRKKKEERMELKRAVKEARERARERRAREKRAKEKRVEKGSANTRLPLARNLGIVASESSKLHWLLARILVSLAHLSTLFSESLTSSSTSQVPSAAASVAALPVNLFSALKFPELTWSGVVWRTTTLGLISVYNIMYWEEVSTGESNDPGNCEAPVVFLFSKQLLLGSVVQLGRAIAIIMIVLVGPPIYTLIWLTVKIHYFGILLLIRDIFHSRQAPELVGAALSRINKILHQGPLPVMEAFHNYSALFPSGMVAVVALKSSLDFLDFVSTKPTGDAARFTDLLKVFVSLGMGKPSIQQAPEVGPALSRADTMLRRKALHPESSYWRVLSLLCNVYTVLSIVWFILSIELTIRWNKIQGVNALDSTGQLIPFIIGCVSASQTVKKLILVVLAKIYPDWVDVELKVDIGPEGPTVLGIVKHAEGDDVEATASPAGTRGKEQGPSLTKQTPSAQEDGLLSGYLAYSTTSISEG</sequence>
<reference evidence="3" key="2">
    <citation type="submission" date="2023-05" db="EMBL/GenBank/DDBJ databases">
        <authorList>
            <consortium name="Lawrence Berkeley National Laboratory"/>
            <person name="Steindorff A."/>
            <person name="Hensen N."/>
            <person name="Bonometti L."/>
            <person name="Westerberg I."/>
            <person name="Brannstrom I.O."/>
            <person name="Guillou S."/>
            <person name="Cros-Aarteil S."/>
            <person name="Calhoun S."/>
            <person name="Haridas S."/>
            <person name="Kuo A."/>
            <person name="Mondo S."/>
            <person name="Pangilinan J."/>
            <person name="Riley R."/>
            <person name="Labutti K."/>
            <person name="Andreopoulos B."/>
            <person name="Lipzen A."/>
            <person name="Chen C."/>
            <person name="Yanf M."/>
            <person name="Daum C."/>
            <person name="Ng V."/>
            <person name="Clum A."/>
            <person name="Ohm R."/>
            <person name="Martin F."/>
            <person name="Silar P."/>
            <person name="Natvig D."/>
            <person name="Lalanne C."/>
            <person name="Gautier V."/>
            <person name="Ament-Velasquez S.L."/>
            <person name="Kruys A."/>
            <person name="Hutchinson M.I."/>
            <person name="Powell A.J."/>
            <person name="Barry K."/>
            <person name="Miller A.N."/>
            <person name="Grigoriev I.V."/>
            <person name="Debuchy R."/>
            <person name="Gladieux P."/>
            <person name="Thoren M.H."/>
            <person name="Johannesson H."/>
        </authorList>
    </citation>
    <scope>NUCLEOTIDE SEQUENCE</scope>
    <source>
        <strain evidence="3">PSN243</strain>
    </source>
</reference>
<feature type="transmembrane region" description="Helical" evidence="2">
    <location>
        <begin position="440"/>
        <end position="461"/>
    </location>
</feature>
<evidence type="ECO:0000256" key="1">
    <source>
        <dbReference type="SAM" id="MobiDB-lite"/>
    </source>
</evidence>
<name>A0AAV9G5I3_9PEZI</name>
<organism evidence="3 4">
    <name type="scientific">Podospora aff. communis PSN243</name>
    <dbReference type="NCBI Taxonomy" id="3040156"/>
    <lineage>
        <taxon>Eukaryota</taxon>
        <taxon>Fungi</taxon>
        <taxon>Dikarya</taxon>
        <taxon>Ascomycota</taxon>
        <taxon>Pezizomycotina</taxon>
        <taxon>Sordariomycetes</taxon>
        <taxon>Sordariomycetidae</taxon>
        <taxon>Sordariales</taxon>
        <taxon>Podosporaceae</taxon>
        <taxon>Podospora</taxon>
    </lineage>
</organism>
<evidence type="ECO:0008006" key="5">
    <source>
        <dbReference type="Google" id="ProtNLM"/>
    </source>
</evidence>
<feature type="compositionally biased region" description="Polar residues" evidence="1">
    <location>
        <begin position="557"/>
        <end position="566"/>
    </location>
</feature>